<protein>
    <recommendedName>
        <fullName evidence="2">Peptidase M20 domain-containing protein 2</fullName>
    </recommendedName>
</protein>
<dbReference type="PIRSF" id="PIRSF037226">
    <property type="entry name" value="Amidohydrolase_ACY1L2_prd"/>
    <property type="match status" value="1"/>
</dbReference>
<evidence type="ECO:0000259" key="4">
    <source>
        <dbReference type="Pfam" id="PF07687"/>
    </source>
</evidence>
<evidence type="ECO:0000313" key="5">
    <source>
        <dbReference type="EMBL" id="KAF4612376.1"/>
    </source>
</evidence>
<dbReference type="AlphaFoldDB" id="A0A8H4QKA2"/>
<organism evidence="5 6">
    <name type="scientific">Agrocybe pediades</name>
    <dbReference type="NCBI Taxonomy" id="84607"/>
    <lineage>
        <taxon>Eukaryota</taxon>
        <taxon>Fungi</taxon>
        <taxon>Dikarya</taxon>
        <taxon>Basidiomycota</taxon>
        <taxon>Agaricomycotina</taxon>
        <taxon>Agaricomycetes</taxon>
        <taxon>Agaricomycetidae</taxon>
        <taxon>Agaricales</taxon>
        <taxon>Agaricineae</taxon>
        <taxon>Strophariaceae</taxon>
        <taxon>Agrocybe</taxon>
    </lineage>
</organism>
<dbReference type="InterPro" id="IPR002933">
    <property type="entry name" value="Peptidase_M20"/>
</dbReference>
<name>A0A8H4QKA2_9AGAR</name>
<gene>
    <name evidence="5" type="ORF">D9613_003955</name>
</gene>
<evidence type="ECO:0000256" key="1">
    <source>
        <dbReference type="ARBA" id="ARBA00006247"/>
    </source>
</evidence>
<dbReference type="CDD" id="cd05672">
    <property type="entry name" value="M20_ACY1L2-like"/>
    <property type="match status" value="1"/>
</dbReference>
<evidence type="ECO:0000256" key="2">
    <source>
        <dbReference type="PIRNR" id="PIRNR037226"/>
    </source>
</evidence>
<dbReference type="InterPro" id="IPR052030">
    <property type="entry name" value="Peptidase_M20/M20A_hydrolases"/>
</dbReference>
<sequence length="437" mass="47098">MVSTTGPVWRPDDGTNPAPAQPIPSDSADIYRPDVLETIASAVKELDAELKELSLDIHAHPELGYEEYHAHDAYTAFLEKHNFEVTRKYHLETAWKATFTNGQPGEGRVIGINSEMDALKGIGHACGHNLIGIAGVAVAHALRSAMQKHDIKGKIVLLGTPAEEGGAGKVKLLDKGAYEEMDVCLMCHPAPGPVGSVSLTGCLAVGQITAEYTGHTAHAALSPWEGKNALDAAVLAYNNISALRQQLKPTVRVHGIFEGKDWAVNIIPDYAKYNCLVRAPTSSEMHAVIKRVIPCFEAAALATGTQVTIKTPVALTEIRQNKALGQEVERITKGRYGGKREVNWEEWGIKDASTDFGNVTHALPSLHPGFAIPTVVDGGNHTRAFAASAATPEAHQVCLDISIALAGAGVRVLLDDKFWMEVKTSFEEDKERIKQGF</sequence>
<evidence type="ECO:0000256" key="3">
    <source>
        <dbReference type="SAM" id="MobiDB-lite"/>
    </source>
</evidence>
<dbReference type="Gene3D" id="3.30.70.360">
    <property type="match status" value="1"/>
</dbReference>
<comment type="similarity">
    <text evidence="1 2">Belongs to the peptidase M20A family.</text>
</comment>
<proteinExistence type="inferred from homology"/>
<dbReference type="EMBL" id="JAACJL010000057">
    <property type="protein sequence ID" value="KAF4612376.1"/>
    <property type="molecule type" value="Genomic_DNA"/>
</dbReference>
<accession>A0A8H4QKA2</accession>
<comment type="caution">
    <text evidence="5">The sequence shown here is derived from an EMBL/GenBank/DDBJ whole genome shotgun (WGS) entry which is preliminary data.</text>
</comment>
<feature type="domain" description="Peptidase M20 dimerisation" evidence="4">
    <location>
        <begin position="211"/>
        <end position="298"/>
    </location>
</feature>
<dbReference type="InterPro" id="IPR017144">
    <property type="entry name" value="Xaa-Arg_dipeptidase"/>
</dbReference>
<dbReference type="InterPro" id="IPR036264">
    <property type="entry name" value="Bact_exopeptidase_dim_dom"/>
</dbReference>
<dbReference type="PANTHER" id="PTHR30575:SF0">
    <property type="entry name" value="XAA-ARG DIPEPTIDASE"/>
    <property type="match status" value="1"/>
</dbReference>
<dbReference type="Gene3D" id="3.40.630.10">
    <property type="entry name" value="Zn peptidases"/>
    <property type="match status" value="1"/>
</dbReference>
<dbReference type="PANTHER" id="PTHR30575">
    <property type="entry name" value="PEPTIDASE M20"/>
    <property type="match status" value="1"/>
</dbReference>
<evidence type="ECO:0000313" key="6">
    <source>
        <dbReference type="Proteomes" id="UP000521872"/>
    </source>
</evidence>
<dbReference type="FunFam" id="3.30.70.360:FF:000004">
    <property type="entry name" value="Peptidase M20 domain-containing protein 2"/>
    <property type="match status" value="1"/>
</dbReference>
<dbReference type="Pfam" id="PF01546">
    <property type="entry name" value="Peptidase_M20"/>
    <property type="match status" value="1"/>
</dbReference>
<dbReference type="GO" id="GO:0016805">
    <property type="term" value="F:dipeptidase activity"/>
    <property type="evidence" value="ECO:0007669"/>
    <property type="project" value="InterPro"/>
</dbReference>
<feature type="region of interest" description="Disordered" evidence="3">
    <location>
        <begin position="1"/>
        <end position="28"/>
    </location>
</feature>
<dbReference type="SUPFAM" id="SSF53187">
    <property type="entry name" value="Zn-dependent exopeptidases"/>
    <property type="match status" value="1"/>
</dbReference>
<reference evidence="5 6" key="1">
    <citation type="submission" date="2019-12" db="EMBL/GenBank/DDBJ databases">
        <authorList>
            <person name="Floudas D."/>
            <person name="Bentzer J."/>
            <person name="Ahren D."/>
            <person name="Johansson T."/>
            <person name="Persson P."/>
            <person name="Tunlid A."/>
        </authorList>
    </citation>
    <scope>NUCLEOTIDE SEQUENCE [LARGE SCALE GENOMIC DNA]</scope>
    <source>
        <strain evidence="5 6">CBS 102.39</strain>
    </source>
</reference>
<dbReference type="Pfam" id="PF07687">
    <property type="entry name" value="M20_dimer"/>
    <property type="match status" value="1"/>
</dbReference>
<dbReference type="NCBIfam" id="TIGR01891">
    <property type="entry name" value="amidohydrolases"/>
    <property type="match status" value="1"/>
</dbReference>
<dbReference type="SUPFAM" id="SSF55031">
    <property type="entry name" value="Bacterial exopeptidase dimerisation domain"/>
    <property type="match status" value="1"/>
</dbReference>
<keyword evidence="6" id="KW-1185">Reference proteome</keyword>
<dbReference type="InterPro" id="IPR017439">
    <property type="entry name" value="Amidohydrolase"/>
</dbReference>
<dbReference type="InterPro" id="IPR011650">
    <property type="entry name" value="Peptidase_M20_dimer"/>
</dbReference>
<dbReference type="Proteomes" id="UP000521872">
    <property type="component" value="Unassembled WGS sequence"/>
</dbReference>